<evidence type="ECO:0000256" key="4">
    <source>
        <dbReference type="ARBA" id="ARBA00022989"/>
    </source>
</evidence>
<accession>A0ABR9K8H4</accession>
<dbReference type="Gene3D" id="1.20.1250.20">
    <property type="entry name" value="MFS general substrate transporter like domains"/>
    <property type="match status" value="1"/>
</dbReference>
<dbReference type="InterPro" id="IPR050360">
    <property type="entry name" value="MFS_Sugar_Transporters"/>
</dbReference>
<gene>
    <name evidence="8" type="ORF">H4W81_001087</name>
</gene>
<dbReference type="SUPFAM" id="SSF103473">
    <property type="entry name" value="MFS general substrate transporter"/>
    <property type="match status" value="1"/>
</dbReference>
<sequence length="128" mass="14009">MTVSLAVASWAFSSAVEVGGRVSLPNPEGAIALIAANLFVLFFALSWGVVVWVLLGEMFPNRIRAIALSVAAAAQWLANWLITETFPSLSEWNLSLTYLGYAVCAALSFVFVVRWVRETRGRKLEEMG</sequence>
<evidence type="ECO:0000259" key="7">
    <source>
        <dbReference type="PROSITE" id="PS50850"/>
    </source>
</evidence>
<evidence type="ECO:0000313" key="8">
    <source>
        <dbReference type="EMBL" id="MBE1558308.1"/>
    </source>
</evidence>
<dbReference type="InterPro" id="IPR036259">
    <property type="entry name" value="MFS_trans_sf"/>
</dbReference>
<name>A0ABR9K8H4_9ACTN</name>
<feature type="transmembrane region" description="Helical" evidence="6">
    <location>
        <begin position="95"/>
        <end position="116"/>
    </location>
</feature>
<evidence type="ECO:0000256" key="5">
    <source>
        <dbReference type="ARBA" id="ARBA00023136"/>
    </source>
</evidence>
<feature type="transmembrane region" description="Helical" evidence="6">
    <location>
        <begin position="31"/>
        <end position="54"/>
    </location>
</feature>
<evidence type="ECO:0000256" key="3">
    <source>
        <dbReference type="ARBA" id="ARBA00022692"/>
    </source>
</evidence>
<comment type="subcellular location">
    <subcellularLocation>
        <location evidence="1">Cell membrane</location>
        <topology evidence="1">Multi-pass membrane protein</topology>
    </subcellularLocation>
</comment>
<dbReference type="InterPro" id="IPR020846">
    <property type="entry name" value="MFS_dom"/>
</dbReference>
<dbReference type="PANTHER" id="PTHR48022">
    <property type="entry name" value="PLASTIDIC GLUCOSE TRANSPORTER 4"/>
    <property type="match status" value="1"/>
</dbReference>
<protein>
    <submittedName>
        <fullName evidence="8">CBS domain containing-hemolysin-like protein</fullName>
    </submittedName>
</protein>
<evidence type="ECO:0000256" key="1">
    <source>
        <dbReference type="ARBA" id="ARBA00004651"/>
    </source>
</evidence>
<proteinExistence type="inferred from homology"/>
<keyword evidence="9" id="KW-1185">Reference proteome</keyword>
<dbReference type="InterPro" id="IPR005828">
    <property type="entry name" value="MFS_sugar_transport-like"/>
</dbReference>
<dbReference type="InterPro" id="IPR003663">
    <property type="entry name" value="Sugar/inositol_transpt"/>
</dbReference>
<organism evidence="8 9">
    <name type="scientific">Nonomuraea africana</name>
    <dbReference type="NCBI Taxonomy" id="46171"/>
    <lineage>
        <taxon>Bacteria</taxon>
        <taxon>Bacillati</taxon>
        <taxon>Actinomycetota</taxon>
        <taxon>Actinomycetes</taxon>
        <taxon>Streptosporangiales</taxon>
        <taxon>Streptosporangiaceae</taxon>
        <taxon>Nonomuraea</taxon>
    </lineage>
</organism>
<dbReference type="PANTHER" id="PTHR48022:SF2">
    <property type="entry name" value="PLASTIDIC GLUCOSE TRANSPORTER 4"/>
    <property type="match status" value="1"/>
</dbReference>
<keyword evidence="4 6" id="KW-1133">Transmembrane helix</keyword>
<dbReference type="EMBL" id="JADBEF010000001">
    <property type="protein sequence ID" value="MBE1558308.1"/>
    <property type="molecule type" value="Genomic_DNA"/>
</dbReference>
<reference evidence="8 9" key="1">
    <citation type="submission" date="2020-10" db="EMBL/GenBank/DDBJ databases">
        <title>Sequencing the genomes of 1000 actinobacteria strains.</title>
        <authorList>
            <person name="Klenk H.-P."/>
        </authorList>
    </citation>
    <scope>NUCLEOTIDE SEQUENCE [LARGE SCALE GENOMIC DNA]</scope>
    <source>
        <strain evidence="8 9">DSM 43748</strain>
    </source>
</reference>
<comment type="caution">
    <text evidence="8">The sequence shown here is derived from an EMBL/GenBank/DDBJ whole genome shotgun (WGS) entry which is preliminary data.</text>
</comment>
<feature type="domain" description="Major facilitator superfamily (MFS) profile" evidence="7">
    <location>
        <begin position="1"/>
        <end position="120"/>
    </location>
</feature>
<feature type="transmembrane region" description="Helical" evidence="6">
    <location>
        <begin position="66"/>
        <end position="83"/>
    </location>
</feature>
<evidence type="ECO:0000256" key="2">
    <source>
        <dbReference type="ARBA" id="ARBA00010992"/>
    </source>
</evidence>
<evidence type="ECO:0000256" key="6">
    <source>
        <dbReference type="SAM" id="Phobius"/>
    </source>
</evidence>
<dbReference type="PROSITE" id="PS50850">
    <property type="entry name" value="MFS"/>
    <property type="match status" value="1"/>
</dbReference>
<comment type="similarity">
    <text evidence="2">Belongs to the major facilitator superfamily. Sugar transporter (TC 2.A.1.1) family.</text>
</comment>
<keyword evidence="3 6" id="KW-0812">Transmembrane</keyword>
<evidence type="ECO:0000313" key="9">
    <source>
        <dbReference type="Proteomes" id="UP000661607"/>
    </source>
</evidence>
<dbReference type="Pfam" id="PF00083">
    <property type="entry name" value="Sugar_tr"/>
    <property type="match status" value="1"/>
</dbReference>
<keyword evidence="5 6" id="KW-0472">Membrane</keyword>
<dbReference type="PRINTS" id="PR00171">
    <property type="entry name" value="SUGRTRNSPORT"/>
</dbReference>
<dbReference type="Proteomes" id="UP000661607">
    <property type="component" value="Unassembled WGS sequence"/>
</dbReference>